<feature type="region of interest" description="Disordered" evidence="5">
    <location>
        <begin position="475"/>
        <end position="516"/>
    </location>
</feature>
<dbReference type="InterPro" id="IPR005225">
    <property type="entry name" value="Small_GTP-bd"/>
</dbReference>
<dbReference type="SMART" id="SM00174">
    <property type="entry name" value="RHO"/>
    <property type="match status" value="1"/>
</dbReference>
<dbReference type="InterPro" id="IPR001806">
    <property type="entry name" value="Small_GTPase"/>
</dbReference>
<accession>A0A8J1TXZ5</accession>
<dbReference type="SMART" id="SM00175">
    <property type="entry name" value="RAB"/>
    <property type="match status" value="1"/>
</dbReference>
<dbReference type="InterPro" id="IPR002048">
    <property type="entry name" value="EF_hand_dom"/>
</dbReference>
<dbReference type="InterPro" id="IPR050227">
    <property type="entry name" value="Rab"/>
</dbReference>
<evidence type="ECO:0000256" key="3">
    <source>
        <dbReference type="ARBA" id="ARBA00023134"/>
    </source>
</evidence>
<dbReference type="SMART" id="SM00176">
    <property type="entry name" value="RAN"/>
    <property type="match status" value="1"/>
</dbReference>
<feature type="coiled-coil region" evidence="4">
    <location>
        <begin position="275"/>
        <end position="319"/>
    </location>
</feature>
<dbReference type="InterPro" id="IPR018247">
    <property type="entry name" value="EF_Hand_1_Ca_BS"/>
</dbReference>
<gene>
    <name evidence="6" type="ORF">OFUS_LOCUS12967</name>
</gene>
<dbReference type="GO" id="GO:0003924">
    <property type="term" value="F:GTPase activity"/>
    <property type="evidence" value="ECO:0007669"/>
    <property type="project" value="InterPro"/>
</dbReference>
<dbReference type="SMART" id="SM00177">
    <property type="entry name" value="ARF"/>
    <property type="match status" value="1"/>
</dbReference>
<keyword evidence="4" id="KW-0175">Coiled coil</keyword>
<reference evidence="6" key="1">
    <citation type="submission" date="2022-03" db="EMBL/GenBank/DDBJ databases">
        <authorList>
            <person name="Martin C."/>
        </authorList>
    </citation>
    <scope>NUCLEOTIDE SEQUENCE</scope>
</reference>
<dbReference type="CDD" id="cd00154">
    <property type="entry name" value="Rab"/>
    <property type="match status" value="1"/>
</dbReference>
<dbReference type="SUPFAM" id="SSF52540">
    <property type="entry name" value="P-loop containing nucleoside triphosphate hydrolases"/>
    <property type="match status" value="1"/>
</dbReference>
<dbReference type="Pfam" id="PF00071">
    <property type="entry name" value="Ras"/>
    <property type="match status" value="1"/>
</dbReference>
<name>A0A8J1TXZ5_OWEFU</name>
<dbReference type="GO" id="GO:0005509">
    <property type="term" value="F:calcium ion binding"/>
    <property type="evidence" value="ECO:0007669"/>
    <property type="project" value="InterPro"/>
</dbReference>
<dbReference type="GO" id="GO:0005525">
    <property type="term" value="F:GTP binding"/>
    <property type="evidence" value="ECO:0007669"/>
    <property type="project" value="UniProtKB-KW"/>
</dbReference>
<dbReference type="PRINTS" id="PR00449">
    <property type="entry name" value="RASTRNSFRMNG"/>
</dbReference>
<dbReference type="Gene3D" id="3.40.50.300">
    <property type="entry name" value="P-loop containing nucleotide triphosphate hydrolases"/>
    <property type="match status" value="1"/>
</dbReference>
<dbReference type="EMBL" id="CAIIXF020000006">
    <property type="protein sequence ID" value="CAH1787215.1"/>
    <property type="molecule type" value="Genomic_DNA"/>
</dbReference>
<evidence type="ECO:0000256" key="1">
    <source>
        <dbReference type="ARBA" id="ARBA00022741"/>
    </source>
</evidence>
<dbReference type="PANTHER" id="PTHR47977">
    <property type="entry name" value="RAS-RELATED PROTEIN RAB"/>
    <property type="match status" value="1"/>
</dbReference>
<dbReference type="PROSITE" id="PS51417">
    <property type="entry name" value="ARF"/>
    <property type="match status" value="1"/>
</dbReference>
<keyword evidence="3" id="KW-0342">GTP-binding</keyword>
<dbReference type="Gene3D" id="1.10.238.10">
    <property type="entry name" value="EF-hand"/>
    <property type="match status" value="1"/>
</dbReference>
<dbReference type="SUPFAM" id="SSF47473">
    <property type="entry name" value="EF-hand"/>
    <property type="match status" value="1"/>
</dbReference>
<evidence type="ECO:0000256" key="2">
    <source>
        <dbReference type="ARBA" id="ARBA00022837"/>
    </source>
</evidence>
<dbReference type="InterPro" id="IPR027417">
    <property type="entry name" value="P-loop_NTPase"/>
</dbReference>
<dbReference type="NCBIfam" id="TIGR00231">
    <property type="entry name" value="small_GTP"/>
    <property type="match status" value="1"/>
</dbReference>
<dbReference type="Pfam" id="PF13499">
    <property type="entry name" value="EF-hand_7"/>
    <property type="match status" value="1"/>
</dbReference>
<evidence type="ECO:0000313" key="6">
    <source>
        <dbReference type="EMBL" id="CAH1787215.1"/>
    </source>
</evidence>
<dbReference type="PROSITE" id="PS51419">
    <property type="entry name" value="RAB"/>
    <property type="match status" value="1"/>
</dbReference>
<sequence>MADDQTKIDDLFLACDLNLSGYIEREDLRELCSDLEITEDEIEDVFQQLDKDKDGVISQNDFAHGFESVAVLFTKKRKKSSTFNSGYLRQGSLEKKDAWTAFVDAHALAMNALSSESQEQVCELYQTLTTSENSLIVNKFEDIILGVIRDVRQQQLENERLEQSFRREKEQHERHLRELEEDMESQMHKVETVVRQKEQERAELERDEMKRELEAEIEKLSENLNKLHTLEVKAKKHLPSEEEAELKSKLNKLSSENRHLKGCLTDAQTNATLTRMDLNTIKSEYETKSRDLENQKQTLEDYINEHDNLSRQLHMLHEANKRMNDTNDDLRSALDCSTGHRRTGSASPLQLSRSCSILSSGTTSPPLDQSIRRYNGSYASSLAEEISHTESMIVADGGTPRGIAQQHQPALGEYSEEFGEHDSGHSTLRDVNELHSDEDNSLEEELRKAARKYIQGGIDPRFLDQDHSENLEYHMDSDLDGSERRSRPSSATSARSNLSTRSRRNKRRQLPVIPTKPKVEPEVPIVGDPERMYKVVLAGDAAVGKSSFIMRLCKGKFVPNLNSTLGVDFQTKTLNVDGKLIALQLWDTAGQERFRSIAKSYFRRADGVLLLYDCTYERSFINVRDWMESIQESSDKVLPMMMCANKTDLREDVGEDGKKCISFEDGQKLARECGSLFIETSAKEGDHITEAVTELARLLMTNEDLEVKSVGLQLHDISEKKKNPCCGALG</sequence>
<dbReference type="PROSITE" id="PS51421">
    <property type="entry name" value="RAS"/>
    <property type="match status" value="1"/>
</dbReference>
<keyword evidence="7" id="KW-1185">Reference proteome</keyword>
<comment type="caution">
    <text evidence="6">The sequence shown here is derived from an EMBL/GenBank/DDBJ whole genome shotgun (WGS) entry which is preliminary data.</text>
</comment>
<dbReference type="AlphaFoldDB" id="A0A8J1TXZ5"/>
<organism evidence="6 7">
    <name type="scientific">Owenia fusiformis</name>
    <name type="common">Polychaete worm</name>
    <dbReference type="NCBI Taxonomy" id="6347"/>
    <lineage>
        <taxon>Eukaryota</taxon>
        <taxon>Metazoa</taxon>
        <taxon>Spiralia</taxon>
        <taxon>Lophotrochozoa</taxon>
        <taxon>Annelida</taxon>
        <taxon>Polychaeta</taxon>
        <taxon>Sedentaria</taxon>
        <taxon>Canalipalpata</taxon>
        <taxon>Sabellida</taxon>
        <taxon>Oweniida</taxon>
        <taxon>Oweniidae</taxon>
        <taxon>Owenia</taxon>
    </lineage>
</organism>
<dbReference type="SMART" id="SM00173">
    <property type="entry name" value="RAS"/>
    <property type="match status" value="1"/>
</dbReference>
<dbReference type="CDD" id="cd00051">
    <property type="entry name" value="EFh"/>
    <property type="match status" value="1"/>
</dbReference>
<proteinExistence type="predicted"/>
<dbReference type="PROSITE" id="PS00018">
    <property type="entry name" value="EF_HAND_1"/>
    <property type="match status" value="1"/>
</dbReference>
<evidence type="ECO:0000256" key="4">
    <source>
        <dbReference type="SAM" id="Coils"/>
    </source>
</evidence>
<evidence type="ECO:0000313" key="7">
    <source>
        <dbReference type="Proteomes" id="UP000749559"/>
    </source>
</evidence>
<dbReference type="InterPro" id="IPR011992">
    <property type="entry name" value="EF-hand-dom_pair"/>
</dbReference>
<dbReference type="FunFam" id="3.40.50.300:FF:003044">
    <property type="entry name" value="Predicted protein"/>
    <property type="match status" value="1"/>
</dbReference>
<keyword evidence="1" id="KW-0547">Nucleotide-binding</keyword>
<protein>
    <submittedName>
        <fullName evidence="6">Uncharacterized protein</fullName>
    </submittedName>
</protein>
<evidence type="ECO:0000256" key="5">
    <source>
        <dbReference type="SAM" id="MobiDB-lite"/>
    </source>
</evidence>
<dbReference type="OrthoDB" id="9989112at2759"/>
<dbReference type="Proteomes" id="UP000749559">
    <property type="component" value="Unassembled WGS sequence"/>
</dbReference>
<dbReference type="SMART" id="SM00054">
    <property type="entry name" value="EFh"/>
    <property type="match status" value="2"/>
</dbReference>
<dbReference type="PROSITE" id="PS50222">
    <property type="entry name" value="EF_HAND_2"/>
    <property type="match status" value="1"/>
</dbReference>
<feature type="coiled-coil region" evidence="4">
    <location>
        <begin position="151"/>
        <end position="230"/>
    </location>
</feature>
<feature type="compositionally biased region" description="Basic and acidic residues" evidence="5">
    <location>
        <begin position="475"/>
        <end position="486"/>
    </location>
</feature>
<keyword evidence="2" id="KW-0106">Calcium</keyword>